<evidence type="ECO:0000313" key="2">
    <source>
        <dbReference type="Proteomes" id="UP000092377"/>
    </source>
</evidence>
<organism evidence="1 2">
    <name type="scientific">Morganella psychrotolerans</name>
    <dbReference type="NCBI Taxonomy" id="368603"/>
    <lineage>
        <taxon>Bacteria</taxon>
        <taxon>Pseudomonadati</taxon>
        <taxon>Pseudomonadota</taxon>
        <taxon>Gammaproteobacteria</taxon>
        <taxon>Enterobacterales</taxon>
        <taxon>Morganellaceae</taxon>
        <taxon>Morganella</taxon>
    </lineage>
</organism>
<accession>A0A1B8H588</accession>
<name>A0A1B8H588_9GAMM</name>
<dbReference type="EMBL" id="LZEY01000056">
    <property type="protein sequence ID" value="OBU04247.1"/>
    <property type="molecule type" value="Genomic_DNA"/>
</dbReference>
<sequence>MVPGIPFINRRRRHYAAVCQPGYLGGDAPAAVILCLPVKPAGQPRGFAVQTVAAVFRQYRLLTLSLNKKYLTISILMTNLIISDIY</sequence>
<keyword evidence="2" id="KW-1185">Reference proteome</keyword>
<evidence type="ECO:0000313" key="1">
    <source>
        <dbReference type="EMBL" id="OBU04247.1"/>
    </source>
</evidence>
<comment type="caution">
    <text evidence="1">The sequence shown here is derived from an EMBL/GenBank/DDBJ whole genome shotgun (WGS) entry which is preliminary data.</text>
</comment>
<dbReference type="AlphaFoldDB" id="A0A1B8H588"/>
<gene>
    <name evidence="1" type="ORF">AYY18_09930</name>
</gene>
<protein>
    <submittedName>
        <fullName evidence="1">Uncharacterized protein</fullName>
    </submittedName>
</protein>
<proteinExistence type="predicted"/>
<dbReference type="Proteomes" id="UP000092377">
    <property type="component" value="Unassembled WGS sequence"/>
</dbReference>
<reference evidence="2" key="1">
    <citation type="submission" date="2016-06" db="EMBL/GenBank/DDBJ databases">
        <authorList>
            <person name="Butler K."/>
        </authorList>
    </citation>
    <scope>NUCLEOTIDE SEQUENCE [LARGE SCALE GENOMIC DNA]</scope>
    <source>
        <strain evidence="2">GCSL-Mp20</strain>
    </source>
</reference>